<evidence type="ECO:0000256" key="2">
    <source>
        <dbReference type="ARBA" id="ARBA00022630"/>
    </source>
</evidence>
<evidence type="ECO:0000256" key="7">
    <source>
        <dbReference type="ARBA" id="ARBA00023014"/>
    </source>
</evidence>
<keyword evidence="7" id="KW-0411">Iron-sulfur</keyword>
<dbReference type="SUPFAM" id="SSF55103">
    <property type="entry name" value="FAD-linked oxidases, C-terminal domain"/>
    <property type="match status" value="1"/>
</dbReference>
<dbReference type="SUPFAM" id="SSF56176">
    <property type="entry name" value="FAD-binding/transporter-associated domain-like"/>
    <property type="match status" value="1"/>
</dbReference>
<evidence type="ECO:0000313" key="11">
    <source>
        <dbReference type="Proteomes" id="UP000759443"/>
    </source>
</evidence>
<keyword evidence="3" id="KW-0479">Metal-binding</keyword>
<dbReference type="InterPro" id="IPR017900">
    <property type="entry name" value="4Fe4S_Fe_S_CS"/>
</dbReference>
<dbReference type="SUPFAM" id="SSF46548">
    <property type="entry name" value="alpha-helical ferredoxin"/>
    <property type="match status" value="1"/>
</dbReference>
<dbReference type="Gene3D" id="1.10.45.10">
    <property type="entry name" value="Vanillyl-alcohol Oxidase, Chain A, domain 4"/>
    <property type="match status" value="1"/>
</dbReference>
<dbReference type="Gene3D" id="1.10.1060.10">
    <property type="entry name" value="Alpha-helical ferredoxin"/>
    <property type="match status" value="1"/>
</dbReference>
<dbReference type="PROSITE" id="PS51379">
    <property type="entry name" value="4FE4S_FER_2"/>
    <property type="match status" value="1"/>
</dbReference>
<dbReference type="InterPro" id="IPR016171">
    <property type="entry name" value="Vanillyl_alc_oxidase_C-sub2"/>
</dbReference>
<proteinExistence type="predicted"/>
<evidence type="ECO:0000256" key="6">
    <source>
        <dbReference type="ARBA" id="ARBA00023004"/>
    </source>
</evidence>
<dbReference type="InterPro" id="IPR004113">
    <property type="entry name" value="FAD-bd_oxidored_4_C"/>
</dbReference>
<organism evidence="10 11">
    <name type="scientific">Rhizobium halophytocola</name>
    <dbReference type="NCBI Taxonomy" id="735519"/>
    <lineage>
        <taxon>Bacteria</taxon>
        <taxon>Pseudomonadati</taxon>
        <taxon>Pseudomonadota</taxon>
        <taxon>Alphaproteobacteria</taxon>
        <taxon>Hyphomicrobiales</taxon>
        <taxon>Rhizobiaceae</taxon>
        <taxon>Rhizobium/Agrobacterium group</taxon>
        <taxon>Rhizobium</taxon>
    </lineage>
</organism>
<dbReference type="RefSeq" id="WP_209942658.1">
    <property type="nucleotide sequence ID" value="NZ_JAGGJU010000002.1"/>
</dbReference>
<comment type="caution">
    <text evidence="10">The sequence shown here is derived from an EMBL/GenBank/DDBJ whole genome shotgun (WGS) entry which is preliminary data.</text>
</comment>
<keyword evidence="6" id="KW-0408">Iron</keyword>
<keyword evidence="5" id="KW-0560">Oxidoreductase</keyword>
<dbReference type="InterPro" id="IPR016166">
    <property type="entry name" value="FAD-bd_PCMH"/>
</dbReference>
<protein>
    <submittedName>
        <fullName evidence="10">FAD/FMN-containing dehydrogenase/Fe-S oxidoreductase</fullName>
    </submittedName>
</protein>
<keyword evidence="11" id="KW-1185">Reference proteome</keyword>
<dbReference type="Gene3D" id="3.30.70.2740">
    <property type="match status" value="1"/>
</dbReference>
<name>A0ABS4DUZ4_9HYPH</name>
<dbReference type="PANTHER" id="PTHR11748">
    <property type="entry name" value="D-LACTATE DEHYDROGENASE"/>
    <property type="match status" value="1"/>
</dbReference>
<evidence type="ECO:0000256" key="5">
    <source>
        <dbReference type="ARBA" id="ARBA00023002"/>
    </source>
</evidence>
<evidence type="ECO:0000256" key="4">
    <source>
        <dbReference type="ARBA" id="ARBA00022827"/>
    </source>
</evidence>
<dbReference type="Pfam" id="PF01565">
    <property type="entry name" value="FAD_binding_4"/>
    <property type="match status" value="1"/>
</dbReference>
<dbReference type="PROSITE" id="PS51387">
    <property type="entry name" value="FAD_PCMH"/>
    <property type="match status" value="1"/>
</dbReference>
<feature type="domain" description="FAD-binding PCMH-type" evidence="9">
    <location>
        <begin position="37"/>
        <end position="266"/>
    </location>
</feature>
<comment type="cofactor">
    <cofactor evidence="1">
        <name>FAD</name>
        <dbReference type="ChEBI" id="CHEBI:57692"/>
    </cofactor>
</comment>
<dbReference type="PROSITE" id="PS00198">
    <property type="entry name" value="4FE4S_FER_1"/>
    <property type="match status" value="1"/>
</dbReference>
<dbReference type="InterPro" id="IPR009051">
    <property type="entry name" value="Helical_ferredxn"/>
</dbReference>
<accession>A0ABS4DUZ4</accession>
<evidence type="ECO:0000256" key="1">
    <source>
        <dbReference type="ARBA" id="ARBA00001974"/>
    </source>
</evidence>
<feature type="domain" description="4Fe-4S ferredoxin-type" evidence="8">
    <location>
        <begin position="607"/>
        <end position="639"/>
    </location>
</feature>
<dbReference type="InterPro" id="IPR016169">
    <property type="entry name" value="FAD-bd_PCMH_sub2"/>
</dbReference>
<dbReference type="InterPro" id="IPR017896">
    <property type="entry name" value="4Fe4S_Fe-S-bd"/>
</dbReference>
<sequence length="962" mass="103758">MADYQGFLAALKQHGFTGDVSLAASDRMVLATDNSIYQTPPDAVVHPRETADLLVIARLLGQPEFADIVVRPRGGGTGTNGQSLGHGLVVDCSRHMTGILEINVAEKWARVQPGVIKDRLNAALQEHGLFFAPELSTSSRATIGGMISTDACGQGSCLYGKTSDHVLGLTAVLAGGDVLQTRPHRPETIETLDGREGAIVRTLLSIATEDAELIAARFPKMNRSLTGYDLAHMRRADGSIDPTAVICGSEGTLAFIAEAKINLVSIPKHSGQVNVFYDDFQAALRDARTLAALGAAAVETIDSRVLGLARADIIWNDVAPFFPDEEAQGVNLVEFTGDDMDEIEAVLARVVDVIGKPFPGRRGHSLARGADVGRITEMRKKAVGLLGRTQGPKRPMPFVEDCAVPPEELEPFIAEFRAILDAEGLTYGMFGHVDAGVLHVRPALDLTDEAQEPLIRRVTEKVEALARAHGGLLWGEHGKGVRSEFVPAVFGPLYPRLEQIKRAFDPNNQMNPGKIAAPDGTPLMKIDGVPLRGQADRQIPKPLRDDYTGAVSCNGNGACFAQSPEDVMCPSYKATGDRRHSPKGRSALVREWLRQGGPQGKAEAGFEREVKEALDGCLSCRACARACPVQVDVPAFRAKFLESWHTRHGRPLADHALNLLEPLLPLAERLRPFANLMLGKPGAALLKALGLHHLPLLPATDARQRFRQAGLRTLGAADHPDPTQTVVIVPDAFTRFFEPDLILDFAAVARAIGFEPWLAPYRPSGKPLHVLGRLAAFRRTALIQAENLGSIAARSYSLVGIEPAVTLTYGEEYLEAVDREVPVMLAQDWLARHIDRLDDAASATAPPGSATLFLHCTERTLRPDAGAIWIRLFARLNIALSVPKVGCCGMAGTWGHETRNEATSARIFDQSWRAALADAKGPITATGFSCRCQTAIRSNRTAAHPLSLMRTALTAKAVDSIA</sequence>
<evidence type="ECO:0000259" key="8">
    <source>
        <dbReference type="PROSITE" id="PS51379"/>
    </source>
</evidence>
<dbReference type="InterPro" id="IPR006094">
    <property type="entry name" value="Oxid_FAD_bind_N"/>
</dbReference>
<reference evidence="10 11" key="1">
    <citation type="submission" date="2021-03" db="EMBL/GenBank/DDBJ databases">
        <title>Genomic Encyclopedia of Type Strains, Phase IV (KMG-IV): sequencing the most valuable type-strain genomes for metagenomic binning, comparative biology and taxonomic classification.</title>
        <authorList>
            <person name="Goeker M."/>
        </authorList>
    </citation>
    <scope>NUCLEOTIDE SEQUENCE [LARGE SCALE GENOMIC DNA]</scope>
    <source>
        <strain evidence="10 11">DSM 21600</strain>
    </source>
</reference>
<dbReference type="PANTHER" id="PTHR11748:SF119">
    <property type="entry name" value="D-2-HYDROXYGLUTARATE DEHYDROGENASE"/>
    <property type="match status" value="1"/>
</dbReference>
<dbReference type="Pfam" id="PF02913">
    <property type="entry name" value="FAD-oxidase_C"/>
    <property type="match status" value="1"/>
</dbReference>
<keyword evidence="2" id="KW-0285">Flavoprotein</keyword>
<evidence type="ECO:0000313" key="10">
    <source>
        <dbReference type="EMBL" id="MBP1849512.1"/>
    </source>
</evidence>
<keyword evidence="4" id="KW-0274">FAD</keyword>
<dbReference type="Gene3D" id="3.30.465.10">
    <property type="match status" value="1"/>
</dbReference>
<dbReference type="InterPro" id="IPR036318">
    <property type="entry name" value="FAD-bd_PCMH-like_sf"/>
</dbReference>
<evidence type="ECO:0000256" key="3">
    <source>
        <dbReference type="ARBA" id="ARBA00022723"/>
    </source>
</evidence>
<evidence type="ECO:0000259" key="9">
    <source>
        <dbReference type="PROSITE" id="PS51387"/>
    </source>
</evidence>
<dbReference type="Pfam" id="PF13183">
    <property type="entry name" value="Fer4_8"/>
    <property type="match status" value="1"/>
</dbReference>
<dbReference type="EMBL" id="JAGGJU010000002">
    <property type="protein sequence ID" value="MBP1849512.1"/>
    <property type="molecule type" value="Genomic_DNA"/>
</dbReference>
<dbReference type="InterPro" id="IPR016164">
    <property type="entry name" value="FAD-linked_Oxase-like_C"/>
</dbReference>
<gene>
    <name evidence="10" type="ORF">J2Z17_000933</name>
</gene>
<dbReference type="Proteomes" id="UP000759443">
    <property type="component" value="Unassembled WGS sequence"/>
</dbReference>